<keyword evidence="4" id="KW-0804">Transcription</keyword>
<feature type="domain" description="Zn(2)-C6 fungal-type" evidence="7">
    <location>
        <begin position="4"/>
        <end position="36"/>
    </location>
</feature>
<dbReference type="EMBL" id="ML211558">
    <property type="protein sequence ID" value="TFK81805.1"/>
    <property type="molecule type" value="Genomic_DNA"/>
</dbReference>
<sequence length="566" mass="63104">MPRPCVLCRQRSVRCDGIQPICGQCMEFGTTPACDYSSRAAGSSSTTSTLLQKGAACLSCRKKKKRCDAKRPYCTACRTSSRKDQCVYEDDAQRNLIQCLVARTRELEERLAFAEQSSHEPRQGYRASSPGRVPVLQRSSLPTEAFGGFPVWKPPRTDWPVPALLTSRTTLELFRDFRLLFLAFSPHVGVQLTPAASDAVAMGDFNSPHVHPSLIHVAQLQGCMIWQESNRTTSLATVEFIELEAARSLLTADTAPLIQLQIHNTLGLYLLCRRRFSEGSEQLHLASEVVRRHGLRFVPSADVWDPLVEYAPADEELVCALSHLLYINVNRQMVLGIPSDLGIEYEQDFHTIPMMYPTLSRTSLTIFRARGALLLHRTRQLSARFNALPTCPWELHLAQGAQEEQPWVVEYWSLLEEVETNLANLNPALLKASLHPELQPSTHGLKICLIIALTVEAELHHLAPRTHPESRQHCLNAVLKLVGIGKTLTASDYEMLDPLLGICWLMAAEVAFTENARPMDKLSAMNWATVRSVLVACVPVLIKALPYLEVPLNQILERAAALVIPA</sequence>
<dbReference type="InterPro" id="IPR036864">
    <property type="entry name" value="Zn2-C6_fun-type_DNA-bd_sf"/>
</dbReference>
<dbReference type="PROSITE" id="PS00463">
    <property type="entry name" value="ZN2_CY6_FUNGAL_1"/>
    <property type="match status" value="1"/>
</dbReference>
<dbReference type="PROSITE" id="PS50048">
    <property type="entry name" value="ZN2_CY6_FUNGAL_2"/>
    <property type="match status" value="2"/>
</dbReference>
<feature type="domain" description="Zn(2)-C6 fungal-type" evidence="7">
    <location>
        <begin position="56"/>
        <end position="88"/>
    </location>
</feature>
<dbReference type="PANTHER" id="PTHR47338:SF29">
    <property type="entry name" value="ZN(2)-C6 FUNGAL-TYPE DOMAIN-CONTAINING PROTEIN"/>
    <property type="match status" value="1"/>
</dbReference>
<evidence type="ECO:0000313" key="8">
    <source>
        <dbReference type="EMBL" id="TFK81805.1"/>
    </source>
</evidence>
<dbReference type="CDD" id="cd00067">
    <property type="entry name" value="GAL4"/>
    <property type="match status" value="2"/>
</dbReference>
<dbReference type="AlphaFoldDB" id="A0A5C3NWQ0"/>
<evidence type="ECO:0000256" key="1">
    <source>
        <dbReference type="ARBA" id="ARBA00004123"/>
    </source>
</evidence>
<feature type="region of interest" description="Disordered" evidence="6">
    <location>
        <begin position="113"/>
        <end position="133"/>
    </location>
</feature>
<proteinExistence type="predicted"/>
<evidence type="ECO:0000256" key="3">
    <source>
        <dbReference type="ARBA" id="ARBA00023015"/>
    </source>
</evidence>
<dbReference type="GO" id="GO:0000981">
    <property type="term" value="F:DNA-binding transcription factor activity, RNA polymerase II-specific"/>
    <property type="evidence" value="ECO:0007669"/>
    <property type="project" value="InterPro"/>
</dbReference>
<dbReference type="GO" id="GO:0008270">
    <property type="term" value="F:zinc ion binding"/>
    <property type="evidence" value="ECO:0007669"/>
    <property type="project" value="InterPro"/>
</dbReference>
<organism evidence="8 9">
    <name type="scientific">Polyporus arcularius HHB13444</name>
    <dbReference type="NCBI Taxonomy" id="1314778"/>
    <lineage>
        <taxon>Eukaryota</taxon>
        <taxon>Fungi</taxon>
        <taxon>Dikarya</taxon>
        <taxon>Basidiomycota</taxon>
        <taxon>Agaricomycotina</taxon>
        <taxon>Agaricomycetes</taxon>
        <taxon>Polyporales</taxon>
        <taxon>Polyporaceae</taxon>
        <taxon>Polyporus</taxon>
    </lineage>
</organism>
<dbReference type="PANTHER" id="PTHR47338">
    <property type="entry name" value="ZN(II)2CYS6 TRANSCRIPTION FACTOR (EUROFUNG)-RELATED"/>
    <property type="match status" value="1"/>
</dbReference>
<dbReference type="STRING" id="1314778.A0A5C3NWQ0"/>
<reference evidence="8 9" key="1">
    <citation type="journal article" date="2019" name="Nat. Ecol. Evol.">
        <title>Megaphylogeny resolves global patterns of mushroom evolution.</title>
        <authorList>
            <person name="Varga T."/>
            <person name="Krizsan K."/>
            <person name="Foldi C."/>
            <person name="Dima B."/>
            <person name="Sanchez-Garcia M."/>
            <person name="Sanchez-Ramirez S."/>
            <person name="Szollosi G.J."/>
            <person name="Szarkandi J.G."/>
            <person name="Papp V."/>
            <person name="Albert L."/>
            <person name="Andreopoulos W."/>
            <person name="Angelini C."/>
            <person name="Antonin V."/>
            <person name="Barry K.W."/>
            <person name="Bougher N.L."/>
            <person name="Buchanan P."/>
            <person name="Buyck B."/>
            <person name="Bense V."/>
            <person name="Catcheside P."/>
            <person name="Chovatia M."/>
            <person name="Cooper J."/>
            <person name="Damon W."/>
            <person name="Desjardin D."/>
            <person name="Finy P."/>
            <person name="Geml J."/>
            <person name="Haridas S."/>
            <person name="Hughes K."/>
            <person name="Justo A."/>
            <person name="Karasinski D."/>
            <person name="Kautmanova I."/>
            <person name="Kiss B."/>
            <person name="Kocsube S."/>
            <person name="Kotiranta H."/>
            <person name="LaButti K.M."/>
            <person name="Lechner B.E."/>
            <person name="Liimatainen K."/>
            <person name="Lipzen A."/>
            <person name="Lukacs Z."/>
            <person name="Mihaltcheva S."/>
            <person name="Morgado L.N."/>
            <person name="Niskanen T."/>
            <person name="Noordeloos M.E."/>
            <person name="Ohm R.A."/>
            <person name="Ortiz-Santana B."/>
            <person name="Ovrebo C."/>
            <person name="Racz N."/>
            <person name="Riley R."/>
            <person name="Savchenko A."/>
            <person name="Shiryaev A."/>
            <person name="Soop K."/>
            <person name="Spirin V."/>
            <person name="Szebenyi C."/>
            <person name="Tomsovsky M."/>
            <person name="Tulloss R.E."/>
            <person name="Uehling J."/>
            <person name="Grigoriev I.V."/>
            <person name="Vagvolgyi C."/>
            <person name="Papp T."/>
            <person name="Martin F.M."/>
            <person name="Miettinen O."/>
            <person name="Hibbett D.S."/>
            <person name="Nagy L.G."/>
        </authorList>
    </citation>
    <scope>NUCLEOTIDE SEQUENCE [LARGE SCALE GENOMIC DNA]</scope>
    <source>
        <strain evidence="8 9">HHB13444</strain>
    </source>
</reference>
<gene>
    <name evidence="8" type="ORF">K466DRAFT_324153</name>
</gene>
<evidence type="ECO:0000256" key="5">
    <source>
        <dbReference type="ARBA" id="ARBA00023242"/>
    </source>
</evidence>
<evidence type="ECO:0000256" key="6">
    <source>
        <dbReference type="SAM" id="MobiDB-lite"/>
    </source>
</evidence>
<evidence type="ECO:0000259" key="7">
    <source>
        <dbReference type="PROSITE" id="PS50048"/>
    </source>
</evidence>
<dbReference type="SUPFAM" id="SSF57701">
    <property type="entry name" value="Zn2/Cys6 DNA-binding domain"/>
    <property type="match status" value="2"/>
</dbReference>
<keyword evidence="3" id="KW-0805">Transcription regulation</keyword>
<dbReference type="InParanoid" id="A0A5C3NWQ0"/>
<keyword evidence="9" id="KW-1185">Reference proteome</keyword>
<feature type="compositionally biased region" description="Basic and acidic residues" evidence="6">
    <location>
        <begin position="113"/>
        <end position="123"/>
    </location>
</feature>
<evidence type="ECO:0000313" key="9">
    <source>
        <dbReference type="Proteomes" id="UP000308197"/>
    </source>
</evidence>
<keyword evidence="5" id="KW-0539">Nucleus</keyword>
<dbReference type="InterPro" id="IPR001138">
    <property type="entry name" value="Zn2Cys6_DnaBD"/>
</dbReference>
<name>A0A5C3NWQ0_9APHY</name>
<protein>
    <recommendedName>
        <fullName evidence="7">Zn(2)-C6 fungal-type domain-containing protein</fullName>
    </recommendedName>
</protein>
<dbReference type="Gene3D" id="4.10.240.10">
    <property type="entry name" value="Zn(2)-C6 fungal-type DNA-binding domain"/>
    <property type="match status" value="2"/>
</dbReference>
<accession>A0A5C3NWQ0</accession>
<comment type="subcellular location">
    <subcellularLocation>
        <location evidence="1">Nucleus</location>
    </subcellularLocation>
</comment>
<dbReference type="SMART" id="SM00066">
    <property type="entry name" value="GAL4"/>
    <property type="match status" value="2"/>
</dbReference>
<dbReference type="Pfam" id="PF00172">
    <property type="entry name" value="Zn_clus"/>
    <property type="match status" value="2"/>
</dbReference>
<keyword evidence="2" id="KW-0479">Metal-binding</keyword>
<dbReference type="Proteomes" id="UP000308197">
    <property type="component" value="Unassembled WGS sequence"/>
</dbReference>
<evidence type="ECO:0000256" key="2">
    <source>
        <dbReference type="ARBA" id="ARBA00022723"/>
    </source>
</evidence>
<evidence type="ECO:0000256" key="4">
    <source>
        <dbReference type="ARBA" id="ARBA00023163"/>
    </source>
</evidence>
<dbReference type="GO" id="GO:0005634">
    <property type="term" value="C:nucleus"/>
    <property type="evidence" value="ECO:0007669"/>
    <property type="project" value="UniProtKB-SubCell"/>
</dbReference>
<dbReference type="InterPro" id="IPR050815">
    <property type="entry name" value="TF_fung"/>
</dbReference>